<evidence type="ECO:0000256" key="12">
    <source>
        <dbReference type="SAM" id="Phobius"/>
    </source>
</evidence>
<accession>A0A485M052</accession>
<feature type="domain" description="Peptidase M48" evidence="13">
    <location>
        <begin position="81"/>
        <end position="281"/>
    </location>
</feature>
<evidence type="ECO:0000256" key="2">
    <source>
        <dbReference type="ARBA" id="ARBA00004651"/>
    </source>
</evidence>
<comment type="subcellular location">
    <subcellularLocation>
        <location evidence="2">Cell membrane</location>
        <topology evidence="2">Multi-pass membrane protein</topology>
    </subcellularLocation>
</comment>
<keyword evidence="6" id="KW-0479">Metal-binding</keyword>
<feature type="transmembrane region" description="Helical" evidence="12">
    <location>
        <begin position="42"/>
        <end position="65"/>
    </location>
</feature>
<evidence type="ECO:0000256" key="11">
    <source>
        <dbReference type="ARBA" id="ARBA00023136"/>
    </source>
</evidence>
<gene>
    <name evidence="14" type="ORF">SCFA_280004</name>
</gene>
<evidence type="ECO:0000256" key="10">
    <source>
        <dbReference type="ARBA" id="ARBA00023049"/>
    </source>
</evidence>
<evidence type="ECO:0000259" key="13">
    <source>
        <dbReference type="Pfam" id="PF01435"/>
    </source>
</evidence>
<comment type="cofactor">
    <cofactor evidence="1">
        <name>Zn(2+)</name>
        <dbReference type="ChEBI" id="CHEBI:29105"/>
    </cofactor>
</comment>
<sequence length="318" mass="36211">MQSSASYASGKFQNTFQTLIILATMVSLFSLLGWMIFGAFGIFWAVMIAVFILVSTPKLSPMLVLRMYNAKALYREDAGGLYDIVSELSRRADLRHTPRLYYVPSRIMNAFSVGSKNNAAIALSDRLIRVLNTRELAGVLAHEISHIKSNDLRLHALADMMTRVTSMLSFFGQILIIFYLPMIFFTDARPPLSFILILIFAPLISIILQLALSRTREFDADLTAVRLTGDPRGLASALQKMESYDRSIWNILVAPGERDSQPSILRTHPHTQKRIGRLMHMAEAKDRDIIEARERIILPHYFSEVLRPPRRRLFGPWR</sequence>
<dbReference type="InterPro" id="IPR001915">
    <property type="entry name" value="Peptidase_M48"/>
</dbReference>
<dbReference type="GO" id="GO:0006508">
    <property type="term" value="P:proteolysis"/>
    <property type="evidence" value="ECO:0007669"/>
    <property type="project" value="UniProtKB-KW"/>
</dbReference>
<organism evidence="14">
    <name type="scientific">anaerobic digester metagenome</name>
    <dbReference type="NCBI Taxonomy" id="1263854"/>
    <lineage>
        <taxon>unclassified sequences</taxon>
        <taxon>metagenomes</taxon>
        <taxon>ecological metagenomes</taxon>
    </lineage>
</organism>
<evidence type="ECO:0000256" key="1">
    <source>
        <dbReference type="ARBA" id="ARBA00001947"/>
    </source>
</evidence>
<dbReference type="GO" id="GO:0046872">
    <property type="term" value="F:metal ion binding"/>
    <property type="evidence" value="ECO:0007669"/>
    <property type="project" value="UniProtKB-KW"/>
</dbReference>
<dbReference type="CDD" id="cd07339">
    <property type="entry name" value="M48B_HtpX_like"/>
    <property type="match status" value="1"/>
</dbReference>
<keyword evidence="3" id="KW-1003">Cell membrane</keyword>
<dbReference type="PANTHER" id="PTHR43221">
    <property type="entry name" value="PROTEASE HTPX"/>
    <property type="match status" value="1"/>
</dbReference>
<keyword evidence="8" id="KW-0862">Zinc</keyword>
<keyword evidence="4" id="KW-0645">Protease</keyword>
<evidence type="ECO:0000256" key="6">
    <source>
        <dbReference type="ARBA" id="ARBA00022723"/>
    </source>
</evidence>
<evidence type="ECO:0000256" key="9">
    <source>
        <dbReference type="ARBA" id="ARBA00022989"/>
    </source>
</evidence>
<dbReference type="EMBL" id="CAADRM010000090">
    <property type="protein sequence ID" value="VFU14340.1"/>
    <property type="molecule type" value="Genomic_DNA"/>
</dbReference>
<keyword evidence="7" id="KW-0378">Hydrolase</keyword>
<protein>
    <recommendedName>
        <fullName evidence="13">Peptidase M48 domain-containing protein</fullName>
    </recommendedName>
</protein>
<keyword evidence="11 12" id="KW-0472">Membrane</keyword>
<dbReference type="Gene3D" id="3.30.2010.10">
    <property type="entry name" value="Metalloproteases ('zincins'), catalytic domain"/>
    <property type="match status" value="1"/>
</dbReference>
<evidence type="ECO:0000256" key="5">
    <source>
        <dbReference type="ARBA" id="ARBA00022692"/>
    </source>
</evidence>
<name>A0A485M052_9ZZZZ</name>
<keyword evidence="5 12" id="KW-0812">Transmembrane</keyword>
<evidence type="ECO:0000256" key="4">
    <source>
        <dbReference type="ARBA" id="ARBA00022670"/>
    </source>
</evidence>
<dbReference type="InterPro" id="IPR050083">
    <property type="entry name" value="HtpX_protease"/>
</dbReference>
<dbReference type="Pfam" id="PF01435">
    <property type="entry name" value="Peptidase_M48"/>
    <property type="match status" value="1"/>
</dbReference>
<proteinExistence type="predicted"/>
<evidence type="ECO:0000256" key="3">
    <source>
        <dbReference type="ARBA" id="ARBA00022475"/>
    </source>
</evidence>
<feature type="transmembrane region" description="Helical" evidence="12">
    <location>
        <begin position="192"/>
        <end position="212"/>
    </location>
</feature>
<feature type="transmembrane region" description="Helical" evidence="12">
    <location>
        <begin position="167"/>
        <end position="186"/>
    </location>
</feature>
<dbReference type="GO" id="GO:0004222">
    <property type="term" value="F:metalloendopeptidase activity"/>
    <property type="evidence" value="ECO:0007669"/>
    <property type="project" value="InterPro"/>
</dbReference>
<dbReference type="PANTHER" id="PTHR43221:SF1">
    <property type="entry name" value="PROTEASE HTPX"/>
    <property type="match status" value="1"/>
</dbReference>
<evidence type="ECO:0000256" key="7">
    <source>
        <dbReference type="ARBA" id="ARBA00022801"/>
    </source>
</evidence>
<reference evidence="14" key="1">
    <citation type="submission" date="2019-03" db="EMBL/GenBank/DDBJ databases">
        <authorList>
            <person name="Hao L."/>
        </authorList>
    </citation>
    <scope>NUCLEOTIDE SEQUENCE</scope>
</reference>
<evidence type="ECO:0000313" key="14">
    <source>
        <dbReference type="EMBL" id="VFU14340.1"/>
    </source>
</evidence>
<feature type="transmembrane region" description="Helical" evidence="12">
    <location>
        <begin position="16"/>
        <end position="36"/>
    </location>
</feature>
<dbReference type="GO" id="GO:0005886">
    <property type="term" value="C:plasma membrane"/>
    <property type="evidence" value="ECO:0007669"/>
    <property type="project" value="UniProtKB-SubCell"/>
</dbReference>
<dbReference type="AlphaFoldDB" id="A0A485M052"/>
<evidence type="ECO:0000256" key="8">
    <source>
        <dbReference type="ARBA" id="ARBA00022833"/>
    </source>
</evidence>
<keyword evidence="9 12" id="KW-1133">Transmembrane helix</keyword>
<keyword evidence="10" id="KW-0482">Metalloprotease</keyword>